<evidence type="ECO:0000256" key="6">
    <source>
        <dbReference type="SAM" id="MobiDB-lite"/>
    </source>
</evidence>
<dbReference type="AlphaFoldDB" id="A0A0C9WHK6"/>
<dbReference type="GO" id="GO:0016020">
    <property type="term" value="C:membrane"/>
    <property type="evidence" value="ECO:0007669"/>
    <property type="project" value="InterPro"/>
</dbReference>
<keyword evidence="3" id="KW-0067">ATP-binding</keyword>
<dbReference type="InterPro" id="IPR036640">
    <property type="entry name" value="ABC1_TM_sf"/>
</dbReference>
<name>A0A0C9WHK6_9AGAR</name>
<keyword evidence="5 7" id="KW-0472">Membrane</keyword>
<feature type="transmembrane region" description="Helical" evidence="7">
    <location>
        <begin position="247"/>
        <end position="270"/>
    </location>
</feature>
<reference evidence="8 9" key="1">
    <citation type="submission" date="2014-04" db="EMBL/GenBank/DDBJ databases">
        <authorList>
            <consortium name="DOE Joint Genome Institute"/>
            <person name="Kuo A."/>
            <person name="Kohler A."/>
            <person name="Nagy L.G."/>
            <person name="Floudas D."/>
            <person name="Copeland A."/>
            <person name="Barry K.W."/>
            <person name="Cichocki N."/>
            <person name="Veneault-Fourrey C."/>
            <person name="LaButti K."/>
            <person name="Lindquist E.A."/>
            <person name="Lipzen A."/>
            <person name="Lundell T."/>
            <person name="Morin E."/>
            <person name="Murat C."/>
            <person name="Sun H."/>
            <person name="Tunlid A."/>
            <person name="Henrissat B."/>
            <person name="Grigoriev I.V."/>
            <person name="Hibbett D.S."/>
            <person name="Martin F."/>
            <person name="Nordberg H.P."/>
            <person name="Cantor M.N."/>
            <person name="Hua S.X."/>
        </authorList>
    </citation>
    <scope>NUCLEOTIDE SEQUENCE [LARGE SCALE GENOMIC DNA]</scope>
    <source>
        <strain evidence="8 9">LaAM-08-1</strain>
    </source>
</reference>
<dbReference type="PANTHER" id="PTHR24223:SF415">
    <property type="entry name" value="FI20190P1"/>
    <property type="match status" value="1"/>
</dbReference>
<dbReference type="PANTHER" id="PTHR24223">
    <property type="entry name" value="ATP-BINDING CASSETTE SUB-FAMILY C"/>
    <property type="match status" value="1"/>
</dbReference>
<organism evidence="8 9">
    <name type="scientific">Laccaria amethystina LaAM-08-1</name>
    <dbReference type="NCBI Taxonomy" id="1095629"/>
    <lineage>
        <taxon>Eukaryota</taxon>
        <taxon>Fungi</taxon>
        <taxon>Dikarya</taxon>
        <taxon>Basidiomycota</taxon>
        <taxon>Agaricomycotina</taxon>
        <taxon>Agaricomycetes</taxon>
        <taxon>Agaricomycetidae</taxon>
        <taxon>Agaricales</taxon>
        <taxon>Agaricineae</taxon>
        <taxon>Hydnangiaceae</taxon>
        <taxon>Laccaria</taxon>
    </lineage>
</organism>
<dbReference type="GO" id="GO:0042626">
    <property type="term" value="F:ATPase-coupled transmembrane transporter activity"/>
    <property type="evidence" value="ECO:0007669"/>
    <property type="project" value="TreeGrafter"/>
</dbReference>
<evidence type="ECO:0000256" key="1">
    <source>
        <dbReference type="ARBA" id="ARBA00022692"/>
    </source>
</evidence>
<evidence type="ECO:0000256" key="4">
    <source>
        <dbReference type="ARBA" id="ARBA00022989"/>
    </source>
</evidence>
<keyword evidence="4 7" id="KW-1133">Transmembrane helix</keyword>
<sequence length="607" mass="67538">MQYRPNFVKFSTIADSTFLRRLWTTNLLDLILDFSLTFVSVVFNYSGPFFLQRILDTIDLEYPTRSSRKPDSSVHLRLLGIYVHTTQAQDGAAGAEEEGFSGIANKEEKGKGKDKTTMEYDGKRTRVYPSVLHVWGGADGKSRQDKAEKKQEKAKTAKTEDPKIGADVGKIVNLMAEDADHISQTVSGCYFIFGVPFEILIPDVFLYRLERIRRVHRPIGGMASQQLHCETEYPDPEGRVGSRVNSVMFYLLWTCAPILVSIVSFFVLVMQGGELTISVAFTYIALCGMVRTPLDVIPTWIVQILQTGVALNHIAVYLDEEVTDQVTSLQKDLKTEPHLPDGEDQEGLGLENATLKWNEVVDAEKQKEQDKMKNEVLSPGASSDIPSPTSSNDDVEAAATSDVETGVSDSGSLLAGSETTTSSSFEIQQFGFQRTVVCRHWTYCIRENGSSCTSSYSIAVCLVLIARLPLVLTFLPSNRRKTSEIPIPDELVQTTFLCSGFTPFTSEFQLLSYHLSATARFSPSPFPPAQRRLLALHNGRAASRALSCVWREQQSSGHVKEDEVVSSSFDDLRTNLLCDVEVEPQGWMLQDLTHLLRRSFTRPGVVA</sequence>
<dbReference type="GO" id="GO:0005524">
    <property type="term" value="F:ATP binding"/>
    <property type="evidence" value="ECO:0007669"/>
    <property type="project" value="UniProtKB-KW"/>
</dbReference>
<proteinExistence type="predicted"/>
<feature type="compositionally biased region" description="Basic and acidic residues" evidence="6">
    <location>
        <begin position="140"/>
        <end position="160"/>
    </location>
</feature>
<dbReference type="HOGENOM" id="CLU_449818_0_0_1"/>
<evidence type="ECO:0000256" key="2">
    <source>
        <dbReference type="ARBA" id="ARBA00022741"/>
    </source>
</evidence>
<evidence type="ECO:0000256" key="5">
    <source>
        <dbReference type="ARBA" id="ARBA00023136"/>
    </source>
</evidence>
<evidence type="ECO:0000256" key="3">
    <source>
        <dbReference type="ARBA" id="ARBA00022840"/>
    </source>
</evidence>
<keyword evidence="2" id="KW-0547">Nucleotide-binding</keyword>
<accession>A0A0C9WHK6</accession>
<feature type="compositionally biased region" description="Basic and acidic residues" evidence="6">
    <location>
        <begin position="105"/>
        <end position="117"/>
    </location>
</feature>
<protein>
    <submittedName>
        <fullName evidence="8">Uncharacterized protein</fullName>
    </submittedName>
</protein>
<evidence type="ECO:0000313" key="9">
    <source>
        <dbReference type="Proteomes" id="UP000054477"/>
    </source>
</evidence>
<feature type="region of interest" description="Disordered" evidence="6">
    <location>
        <begin position="366"/>
        <end position="415"/>
    </location>
</feature>
<feature type="compositionally biased region" description="Polar residues" evidence="6">
    <location>
        <begin position="380"/>
        <end position="392"/>
    </location>
</feature>
<dbReference type="InterPro" id="IPR050173">
    <property type="entry name" value="ABC_transporter_C-like"/>
</dbReference>
<dbReference type="Proteomes" id="UP000054477">
    <property type="component" value="Unassembled WGS sequence"/>
</dbReference>
<dbReference type="EMBL" id="KN839018">
    <property type="protein sequence ID" value="KIJ91359.1"/>
    <property type="molecule type" value="Genomic_DNA"/>
</dbReference>
<evidence type="ECO:0000256" key="7">
    <source>
        <dbReference type="SAM" id="Phobius"/>
    </source>
</evidence>
<dbReference type="OrthoDB" id="3027112at2759"/>
<dbReference type="Gene3D" id="1.20.1560.10">
    <property type="entry name" value="ABC transporter type 1, transmembrane domain"/>
    <property type="match status" value="1"/>
</dbReference>
<keyword evidence="9" id="KW-1185">Reference proteome</keyword>
<gene>
    <name evidence="8" type="ORF">K443DRAFT_14463</name>
</gene>
<reference evidence="9" key="2">
    <citation type="submission" date="2015-01" db="EMBL/GenBank/DDBJ databases">
        <title>Evolutionary Origins and Diversification of the Mycorrhizal Mutualists.</title>
        <authorList>
            <consortium name="DOE Joint Genome Institute"/>
            <consortium name="Mycorrhizal Genomics Consortium"/>
            <person name="Kohler A."/>
            <person name="Kuo A."/>
            <person name="Nagy L.G."/>
            <person name="Floudas D."/>
            <person name="Copeland A."/>
            <person name="Barry K.W."/>
            <person name="Cichocki N."/>
            <person name="Veneault-Fourrey C."/>
            <person name="LaButti K."/>
            <person name="Lindquist E.A."/>
            <person name="Lipzen A."/>
            <person name="Lundell T."/>
            <person name="Morin E."/>
            <person name="Murat C."/>
            <person name="Riley R."/>
            <person name="Ohm R."/>
            <person name="Sun H."/>
            <person name="Tunlid A."/>
            <person name="Henrissat B."/>
            <person name="Grigoriev I.V."/>
            <person name="Hibbett D.S."/>
            <person name="Martin F."/>
        </authorList>
    </citation>
    <scope>NUCLEOTIDE SEQUENCE [LARGE SCALE GENOMIC DNA]</scope>
    <source>
        <strain evidence="9">LaAM-08-1</strain>
    </source>
</reference>
<feature type="region of interest" description="Disordered" evidence="6">
    <location>
        <begin position="90"/>
        <end position="117"/>
    </location>
</feature>
<evidence type="ECO:0000313" key="8">
    <source>
        <dbReference type="EMBL" id="KIJ91359.1"/>
    </source>
</evidence>
<keyword evidence="1 7" id="KW-0812">Transmembrane</keyword>
<feature type="region of interest" description="Disordered" evidence="6">
    <location>
        <begin position="135"/>
        <end position="160"/>
    </location>
</feature>
<dbReference type="STRING" id="1095629.A0A0C9WHK6"/>